<dbReference type="Proteomes" id="UP000474967">
    <property type="component" value="Unassembled WGS sequence"/>
</dbReference>
<evidence type="ECO:0000313" key="2">
    <source>
        <dbReference type="EMBL" id="NEN06875.1"/>
    </source>
</evidence>
<evidence type="ECO:0000313" key="3">
    <source>
        <dbReference type="Proteomes" id="UP000474967"/>
    </source>
</evidence>
<keyword evidence="1" id="KW-1133">Transmembrane helix</keyword>
<name>A0A6L9Y028_9MICO</name>
<comment type="caution">
    <text evidence="2">The sequence shown here is derived from an EMBL/GenBank/DDBJ whole genome shotgun (WGS) entry which is preliminary data.</text>
</comment>
<keyword evidence="3" id="KW-1185">Reference proteome</keyword>
<gene>
    <name evidence="2" type="ORF">G3T36_13490</name>
</gene>
<accession>A0A6L9Y028</accession>
<keyword evidence="1" id="KW-0812">Transmembrane</keyword>
<dbReference type="EMBL" id="JAAGWY010000003">
    <property type="protein sequence ID" value="NEN06875.1"/>
    <property type="molecule type" value="Genomic_DNA"/>
</dbReference>
<sequence>MDRLAAWIIGVVVATSALGTVYVVAQQLDRQAADQVGAQLATQVASELSTGSSSTVDGLPRVDLAASLAPFVVVYDASGHPVSGNGYLDGRLAEPPAGVISAAASEGSNHVTWQPRAGLRFATVEVRSGNQVVMGAQSLIPTEQRADRLGLLVVFAWLGTMVAIGLVALVFWLLQREQAARGTRLSR</sequence>
<feature type="transmembrane region" description="Helical" evidence="1">
    <location>
        <begin position="149"/>
        <end position="174"/>
    </location>
</feature>
<dbReference type="RefSeq" id="WP_163290351.1">
    <property type="nucleotide sequence ID" value="NZ_JAAGWY010000003.1"/>
</dbReference>
<proteinExistence type="predicted"/>
<reference evidence="2 3" key="1">
    <citation type="journal article" date="2014" name="J. Microbiol.">
        <title>Diaminobutyricibacter tongyongensis gen. nov., sp. nov. and Homoserinibacter gongjuensis gen. nov., sp. nov. belong to the family Microbacteriaceae.</title>
        <authorList>
            <person name="Kim S.J."/>
            <person name="Ahn J.H."/>
            <person name="Weon H.Y."/>
            <person name="Hamada M."/>
            <person name="Suzuki K."/>
            <person name="Kwon S.W."/>
        </authorList>
    </citation>
    <scope>NUCLEOTIDE SEQUENCE [LARGE SCALE GENOMIC DNA]</scope>
    <source>
        <strain evidence="2 3">NBRC 108724</strain>
    </source>
</reference>
<evidence type="ECO:0008006" key="4">
    <source>
        <dbReference type="Google" id="ProtNLM"/>
    </source>
</evidence>
<protein>
    <recommendedName>
        <fullName evidence="4">Two-component sensor histidine kinase</fullName>
    </recommendedName>
</protein>
<evidence type="ECO:0000256" key="1">
    <source>
        <dbReference type="SAM" id="Phobius"/>
    </source>
</evidence>
<dbReference type="AlphaFoldDB" id="A0A6L9Y028"/>
<organism evidence="2 3">
    <name type="scientific">Leifsonia tongyongensis</name>
    <dbReference type="NCBI Taxonomy" id="1268043"/>
    <lineage>
        <taxon>Bacteria</taxon>
        <taxon>Bacillati</taxon>
        <taxon>Actinomycetota</taxon>
        <taxon>Actinomycetes</taxon>
        <taxon>Micrococcales</taxon>
        <taxon>Microbacteriaceae</taxon>
        <taxon>Leifsonia</taxon>
    </lineage>
</organism>
<keyword evidence="1" id="KW-0472">Membrane</keyword>